<dbReference type="PROSITE" id="PS50082">
    <property type="entry name" value="WD_REPEATS_2"/>
    <property type="match status" value="1"/>
</dbReference>
<dbReference type="RefSeq" id="WP_184329134.1">
    <property type="nucleotide sequence ID" value="NZ_JACHHZ010000001.1"/>
</dbReference>
<evidence type="ECO:0000256" key="2">
    <source>
        <dbReference type="SAM" id="Phobius"/>
    </source>
</evidence>
<dbReference type="PANTHER" id="PTHR19879:SF9">
    <property type="entry name" value="TRANSCRIPTION INITIATION FACTOR TFIID SUBUNIT 5"/>
    <property type="match status" value="1"/>
</dbReference>
<dbReference type="Pfam" id="PF00400">
    <property type="entry name" value="WD40"/>
    <property type="match status" value="1"/>
</dbReference>
<dbReference type="InterPro" id="IPR001680">
    <property type="entry name" value="WD40_rpt"/>
</dbReference>
<organism evidence="3 4">
    <name type="scientific">Povalibacter uvarum</name>
    <dbReference type="NCBI Taxonomy" id="732238"/>
    <lineage>
        <taxon>Bacteria</taxon>
        <taxon>Pseudomonadati</taxon>
        <taxon>Pseudomonadota</taxon>
        <taxon>Gammaproteobacteria</taxon>
        <taxon>Steroidobacterales</taxon>
        <taxon>Steroidobacteraceae</taxon>
        <taxon>Povalibacter</taxon>
    </lineage>
</organism>
<dbReference type="PANTHER" id="PTHR19879">
    <property type="entry name" value="TRANSCRIPTION INITIATION FACTOR TFIID"/>
    <property type="match status" value="1"/>
</dbReference>
<keyword evidence="2" id="KW-1133">Transmembrane helix</keyword>
<proteinExistence type="predicted"/>
<feature type="transmembrane region" description="Helical" evidence="2">
    <location>
        <begin position="109"/>
        <end position="129"/>
    </location>
</feature>
<accession>A0A841HG52</accession>
<feature type="repeat" description="WD" evidence="1">
    <location>
        <begin position="1076"/>
        <end position="1109"/>
    </location>
</feature>
<sequence>MLTVEDLVDLGRELRRDKFSLASHQYLAARQVLLHLSICDAPLRLDLERVGSFLAPIFCTSAAEQRRFPAVYRRWLERRYPAAIAASTPQPTARVAPEVRRFGKGRWRWQVFIALFAILFALIVGWAAWQHWRERELTGVVTVLGDFFEQESTAHQAPPLEGAVITLGAATAVTDANGRYSLPVRASSFPALATATLDGYEPSTLAIGTDFAAQRELLYLRTGLEPLAQANFALLPTPPEPTTTKISIEEPPVAQAPAIRIGAPRTFDLKAIVPPLRWWKLIIWRDAALAAAPVFAFLAWQGWRRRRRPVLQRLTSSTPPQLSNVHLQNGAATFAESLPLRRLAQALRRRRLVESDDLRVEPTIAATVMKGGVFTPIRGANREPDYIVLVDTACQSDHQARLAQELINDLTRSDVQIERWTFDKNPALCRKLSLQGLPFTPARASNAAQRLRAQAIVSLEELHAQHPDHRLLIFSDGAGLFNAFDGSSIDAVETLMKWTQPTLLTPKPLVQWGEREWSLDRLGCTVLPVTRDGLLVLMGVFAGAPERKFTGPTAHRPPERSYELGARRFVQRDAPSASEVARLLADLRSDLGRRGFAWLAACAAYPEVHWGVTLRLGVALLPDRSEMESALPRLARLIWFREAFMPDWLREALLDELSPEDEAQTRALLQTMLASVSSAAGGEIPLRIALAPPPATGRFAAVTRAIREQWRRWQVWRRSEAIVRAATPDSPLRDYVFLRFLSGSKLGRLSLAAPASLLQLLFRGGSPLLGFRPTLVFALACIASIFIAVATNPIRTGQYHTVATHARFSANDATLIVPFVSGVDSEEAGDSLLALTGTVTFDLRESAVRTRLLKEAGAPLEISSDGRWLAVANSDDDTIAVWDLDRMARVGSFPAQCSEPIFRRCATFSADGRYLAYASTAGDSVVLWDVANGRIARTLQEPAVTTPEALAFSGNGRSLAVLQRDALVMWDLSSGTPSRILNDGSDGTIDLSRSGRWLALSEGSDVGVIDLSSSQPVPARVSISETGVPLGLTISPDERLLAFSEAHEEDQSSGLPIRGSVQLVDLTRGAPLNEWFASDERAYVSTAFSNDSRTLAAVGFDGAVSIWSIPEGFPSTVTQRSYALFILGQAGVRDLGVAKLADDMAVLLRERFEFGVTVLAAASAGDVSDALDALATRLRPEDQLLIYILGGGARTGDGYGTDAAGSVSLEKLEKLHARQLLIIDATIAESPLMSRPADEASADISKARDVISGTSSELPRGLIRVLRESTTLPTAADIAARLAGVVAYDHVVGRPNDAVFRFPQPKLTDGSNAPPVDVPTAQRAEQLKLSTSGLSFPLQRIATQSTPQVVRVTNDSDRAWNLRSQLDESETGTFLASGCKRVAARSACEISVIYSPDAPGVQTGRLMLIASSDAAGKADAFAGSSRSDLALSLTGSADWFFRITGEGESQRMGSRDAQAQDRGDQLAPTETALRVEFTSKSMAAPEGKIRRVQLTNTLQRAVRIGSSRSEGSATLQAFKVDDGCTGQTVGSNDGCDIIVHYVADSARPLNAKLQMTFFGEVLRDSAGSGGGASSRALLTVVSASSPPPDASACLSGSWGEITQPPSDTFTWSFSLDSSGVLHIVRNDKFAIGSFAWSGTEWSGTLRWGDGQQWPNVTLSPNTDCTEIDTNQRWGFRRR</sequence>
<evidence type="ECO:0000313" key="4">
    <source>
        <dbReference type="Proteomes" id="UP000588068"/>
    </source>
</evidence>
<keyword evidence="2" id="KW-0472">Membrane</keyword>
<gene>
    <name evidence="3" type="ORF">HNQ60_000176</name>
</gene>
<name>A0A841HG52_9GAMM</name>
<evidence type="ECO:0000313" key="3">
    <source>
        <dbReference type="EMBL" id="MBB6091330.1"/>
    </source>
</evidence>
<dbReference type="SUPFAM" id="SSF82171">
    <property type="entry name" value="DPP6 N-terminal domain-like"/>
    <property type="match status" value="1"/>
</dbReference>
<dbReference type="Proteomes" id="UP000588068">
    <property type="component" value="Unassembled WGS sequence"/>
</dbReference>
<protein>
    <submittedName>
        <fullName evidence="3">WD40 repeat protein</fullName>
    </submittedName>
</protein>
<feature type="transmembrane region" description="Helical" evidence="2">
    <location>
        <begin position="282"/>
        <end position="303"/>
    </location>
</feature>
<keyword evidence="4" id="KW-1185">Reference proteome</keyword>
<keyword evidence="2" id="KW-0812">Transmembrane</keyword>
<reference evidence="3 4" key="1">
    <citation type="submission" date="2020-08" db="EMBL/GenBank/DDBJ databases">
        <title>Genomic Encyclopedia of Type Strains, Phase IV (KMG-IV): sequencing the most valuable type-strain genomes for metagenomic binning, comparative biology and taxonomic classification.</title>
        <authorList>
            <person name="Goeker M."/>
        </authorList>
    </citation>
    <scope>NUCLEOTIDE SEQUENCE [LARGE SCALE GENOMIC DNA]</scope>
    <source>
        <strain evidence="3 4">DSM 26723</strain>
    </source>
</reference>
<dbReference type="EMBL" id="JACHHZ010000001">
    <property type="protein sequence ID" value="MBB6091330.1"/>
    <property type="molecule type" value="Genomic_DNA"/>
</dbReference>
<comment type="caution">
    <text evidence="3">The sequence shown here is derived from an EMBL/GenBank/DDBJ whole genome shotgun (WGS) entry which is preliminary data.</text>
</comment>
<evidence type="ECO:0000256" key="1">
    <source>
        <dbReference type="PROSITE-ProRule" id="PRU00221"/>
    </source>
</evidence>
<keyword evidence="1" id="KW-0853">WD repeat</keyword>
<dbReference type="InterPro" id="IPR015943">
    <property type="entry name" value="WD40/YVTN_repeat-like_dom_sf"/>
</dbReference>
<dbReference type="Gene3D" id="2.130.10.10">
    <property type="entry name" value="YVTN repeat-like/Quinoprotein amine dehydrogenase"/>
    <property type="match status" value="2"/>
</dbReference>